<dbReference type="OrthoDB" id="9808773at2"/>
<keyword evidence="9" id="KW-1185">Reference proteome</keyword>
<name>A0A0R1MBI9_9LACO</name>
<dbReference type="AlphaFoldDB" id="A0A0R1MBI9"/>
<evidence type="ECO:0000256" key="5">
    <source>
        <dbReference type="ARBA" id="ARBA00022691"/>
    </source>
</evidence>
<protein>
    <recommendedName>
        <fullName evidence="6">Ribosomal RNA small subunit methyltransferase G</fullName>
        <ecNumber evidence="6">2.1.1.-</ecNumber>
    </recommendedName>
    <alternativeName>
        <fullName evidence="6">16S rRNA 7-methylguanosine methyltransferase</fullName>
        <shortName evidence="6">16S rRNA m7G methyltransferase</shortName>
    </alternativeName>
</protein>
<accession>A0A0R1MBI9</accession>
<dbReference type="Proteomes" id="UP000051686">
    <property type="component" value="Unassembled WGS sequence"/>
</dbReference>
<feature type="region of interest" description="Disordered" evidence="7">
    <location>
        <begin position="225"/>
        <end position="247"/>
    </location>
</feature>
<dbReference type="STRING" id="1423777.FD46_GL000887"/>
<reference evidence="8 9" key="1">
    <citation type="journal article" date="2015" name="Genome Announc.">
        <title>Expanding the biotechnology potential of lactobacilli through comparative genomics of 213 strains and associated genera.</title>
        <authorList>
            <person name="Sun Z."/>
            <person name="Harris H.M."/>
            <person name="McCann A."/>
            <person name="Guo C."/>
            <person name="Argimon S."/>
            <person name="Zhang W."/>
            <person name="Yang X."/>
            <person name="Jeffery I.B."/>
            <person name="Cooney J.C."/>
            <person name="Kagawa T.F."/>
            <person name="Liu W."/>
            <person name="Song Y."/>
            <person name="Salvetti E."/>
            <person name="Wrobel A."/>
            <person name="Rasinkangas P."/>
            <person name="Parkhill J."/>
            <person name="Rea M.C."/>
            <person name="O'Sullivan O."/>
            <person name="Ritari J."/>
            <person name="Douillard F.P."/>
            <person name="Paul Ross R."/>
            <person name="Yang R."/>
            <person name="Briner A.E."/>
            <person name="Felis G.E."/>
            <person name="de Vos W.M."/>
            <person name="Barrangou R."/>
            <person name="Klaenhammer T.R."/>
            <person name="Caufield P.W."/>
            <person name="Cui Y."/>
            <person name="Zhang H."/>
            <person name="O'Toole P.W."/>
        </authorList>
    </citation>
    <scope>NUCLEOTIDE SEQUENCE [LARGE SCALE GENOMIC DNA]</scope>
    <source>
        <strain evidence="8 9">DSM 19972</strain>
    </source>
</reference>
<evidence type="ECO:0000313" key="8">
    <source>
        <dbReference type="EMBL" id="KRL05471.1"/>
    </source>
</evidence>
<comment type="similarity">
    <text evidence="6">Belongs to the methyltransferase superfamily. RNA methyltransferase RsmG family.</text>
</comment>
<comment type="subcellular location">
    <subcellularLocation>
        <location evidence="6">Cytoplasm</location>
    </subcellularLocation>
</comment>
<dbReference type="Gene3D" id="3.40.50.150">
    <property type="entry name" value="Vaccinia Virus protein VP39"/>
    <property type="match status" value="1"/>
</dbReference>
<keyword evidence="4 6" id="KW-0808">Transferase</keyword>
<dbReference type="NCBIfam" id="TIGR00138">
    <property type="entry name" value="rsmG_gidB"/>
    <property type="match status" value="1"/>
</dbReference>
<organism evidence="8 9">
    <name type="scientific">Liquorilactobacillus oeni DSM 19972</name>
    <dbReference type="NCBI Taxonomy" id="1423777"/>
    <lineage>
        <taxon>Bacteria</taxon>
        <taxon>Bacillati</taxon>
        <taxon>Bacillota</taxon>
        <taxon>Bacilli</taxon>
        <taxon>Lactobacillales</taxon>
        <taxon>Lactobacillaceae</taxon>
        <taxon>Liquorilactobacillus</taxon>
    </lineage>
</organism>
<comment type="caution">
    <text evidence="8">The sequence shown here is derived from an EMBL/GenBank/DDBJ whole genome shotgun (WGS) entry which is preliminary data.</text>
</comment>
<gene>
    <name evidence="6" type="primary">rsmG</name>
    <name evidence="8" type="ORF">FD46_GL000887</name>
</gene>
<dbReference type="GO" id="GO:0070043">
    <property type="term" value="F:rRNA (guanine-N7-)-methyltransferase activity"/>
    <property type="evidence" value="ECO:0007669"/>
    <property type="project" value="UniProtKB-UniRule"/>
</dbReference>
<dbReference type="Pfam" id="PF02527">
    <property type="entry name" value="GidB"/>
    <property type="match status" value="1"/>
</dbReference>
<keyword evidence="1 6" id="KW-0963">Cytoplasm</keyword>
<proteinExistence type="inferred from homology"/>
<evidence type="ECO:0000256" key="4">
    <source>
        <dbReference type="ARBA" id="ARBA00022679"/>
    </source>
</evidence>
<dbReference type="CDD" id="cd02440">
    <property type="entry name" value="AdoMet_MTases"/>
    <property type="match status" value="1"/>
</dbReference>
<sequence>MTPEEFTQTLAKKKIVLTQKQQEQFNKYFKLLVKTNSKVNLTAITAEGDVYLKHFFDSLLPALAEPRLQTLPLRLCDVGAGAGFPSIPLKICFPQLQVTIVDSLNKRIAFLQELAETLGLEGVSFYHARAEEFASAKSEFRESFDVVTARAVARLNILSELCLPLVKIGGDFVALKAQKAHSELAEAQYAVELLGGSFKSDSKLLLPETGDERHLIVFEKVKETPKKYPRKPGMPAKKPLKDSASRG</sequence>
<feature type="binding site" evidence="6">
    <location>
        <position position="79"/>
    </location>
    <ligand>
        <name>S-adenosyl-L-methionine</name>
        <dbReference type="ChEBI" id="CHEBI:59789"/>
    </ligand>
</feature>
<evidence type="ECO:0000256" key="3">
    <source>
        <dbReference type="ARBA" id="ARBA00022603"/>
    </source>
</evidence>
<keyword evidence="3 6" id="KW-0489">Methyltransferase</keyword>
<dbReference type="InterPro" id="IPR003682">
    <property type="entry name" value="rRNA_ssu_MeTfrase_G"/>
</dbReference>
<comment type="caution">
    <text evidence="6">Lacks conserved residue(s) required for the propagation of feature annotation.</text>
</comment>
<evidence type="ECO:0000256" key="6">
    <source>
        <dbReference type="HAMAP-Rule" id="MF_00074"/>
    </source>
</evidence>
<evidence type="ECO:0000256" key="7">
    <source>
        <dbReference type="SAM" id="MobiDB-lite"/>
    </source>
</evidence>
<comment type="function">
    <text evidence="6">Specifically methylates the N7 position of a guanine in 16S rRNA.</text>
</comment>
<evidence type="ECO:0000256" key="2">
    <source>
        <dbReference type="ARBA" id="ARBA00022552"/>
    </source>
</evidence>
<evidence type="ECO:0000256" key="1">
    <source>
        <dbReference type="ARBA" id="ARBA00022490"/>
    </source>
</evidence>
<dbReference type="EMBL" id="AZEH01000025">
    <property type="protein sequence ID" value="KRL05471.1"/>
    <property type="molecule type" value="Genomic_DNA"/>
</dbReference>
<dbReference type="PANTHER" id="PTHR31760:SF0">
    <property type="entry name" value="S-ADENOSYL-L-METHIONINE-DEPENDENT METHYLTRANSFERASES SUPERFAMILY PROTEIN"/>
    <property type="match status" value="1"/>
</dbReference>
<dbReference type="PIRSF" id="PIRSF003078">
    <property type="entry name" value="GidB"/>
    <property type="match status" value="1"/>
</dbReference>
<keyword evidence="2 6" id="KW-0698">rRNA processing</keyword>
<dbReference type="PATRIC" id="fig|1423777.3.peg.909"/>
<dbReference type="RefSeq" id="WP_057895813.1">
    <property type="nucleotide sequence ID" value="NZ_AZEH01000025.1"/>
</dbReference>
<keyword evidence="5 6" id="KW-0949">S-adenosyl-L-methionine</keyword>
<feature type="binding site" evidence="6">
    <location>
        <position position="84"/>
    </location>
    <ligand>
        <name>S-adenosyl-L-methionine</name>
        <dbReference type="ChEBI" id="CHEBI:59789"/>
    </ligand>
</feature>
<dbReference type="InterPro" id="IPR029063">
    <property type="entry name" value="SAM-dependent_MTases_sf"/>
</dbReference>
<dbReference type="EC" id="2.1.1.-" evidence="6"/>
<dbReference type="HAMAP" id="MF_00074">
    <property type="entry name" value="16SrRNA_methyltr_G"/>
    <property type="match status" value="1"/>
</dbReference>
<evidence type="ECO:0000313" key="9">
    <source>
        <dbReference type="Proteomes" id="UP000051686"/>
    </source>
</evidence>
<dbReference type="GO" id="GO:0005829">
    <property type="term" value="C:cytosol"/>
    <property type="evidence" value="ECO:0007669"/>
    <property type="project" value="TreeGrafter"/>
</dbReference>
<dbReference type="PANTHER" id="PTHR31760">
    <property type="entry name" value="S-ADENOSYL-L-METHIONINE-DEPENDENT METHYLTRANSFERASES SUPERFAMILY PROTEIN"/>
    <property type="match status" value="1"/>
</dbReference>
<dbReference type="FunFam" id="3.40.50.150:FF:000041">
    <property type="entry name" value="Ribosomal RNA small subunit methyltransferase G"/>
    <property type="match status" value="1"/>
</dbReference>
<dbReference type="SUPFAM" id="SSF53335">
    <property type="entry name" value="S-adenosyl-L-methionine-dependent methyltransferases"/>
    <property type="match status" value="1"/>
</dbReference>
<feature type="binding site" evidence="6">
    <location>
        <begin position="130"/>
        <end position="131"/>
    </location>
    <ligand>
        <name>S-adenosyl-L-methionine</name>
        <dbReference type="ChEBI" id="CHEBI:59789"/>
    </ligand>
</feature>
<feature type="binding site" evidence="6">
    <location>
        <position position="150"/>
    </location>
    <ligand>
        <name>S-adenosyl-L-methionine</name>
        <dbReference type="ChEBI" id="CHEBI:59789"/>
    </ligand>
</feature>